<dbReference type="Proteomes" id="UP001056707">
    <property type="component" value="Chromosome"/>
</dbReference>
<dbReference type="EMBL" id="CP097116">
    <property type="protein sequence ID" value="USS85688.1"/>
    <property type="molecule type" value="Genomic_DNA"/>
</dbReference>
<gene>
    <name evidence="2" type="ORF">M3M35_03390</name>
</gene>
<keyword evidence="3" id="KW-1185">Reference proteome</keyword>
<evidence type="ECO:0000259" key="1">
    <source>
        <dbReference type="Pfam" id="PF13460"/>
    </source>
</evidence>
<accession>A0ABY5BRJ6</accession>
<organism evidence="2 3">
    <name type="scientific">Fructilactobacillus myrtifloralis</name>
    <dbReference type="NCBI Taxonomy" id="2940301"/>
    <lineage>
        <taxon>Bacteria</taxon>
        <taxon>Bacillati</taxon>
        <taxon>Bacillota</taxon>
        <taxon>Bacilli</taxon>
        <taxon>Lactobacillales</taxon>
        <taxon>Lactobacillaceae</taxon>
        <taxon>Fructilactobacillus</taxon>
    </lineage>
</organism>
<dbReference type="SUPFAM" id="SSF51735">
    <property type="entry name" value="NAD(P)-binding Rossmann-fold domains"/>
    <property type="match status" value="1"/>
</dbReference>
<reference evidence="2" key="1">
    <citation type="submission" date="2022-05" db="EMBL/GenBank/DDBJ databases">
        <authorList>
            <person name="Oliphant S.A."/>
            <person name="Watson-Haigh N.S."/>
            <person name="Sumby K.M."/>
            <person name="Gardner J.M."/>
            <person name="Jiranek V."/>
        </authorList>
    </citation>
    <scope>NUCLEOTIDE SEQUENCE</scope>
    <source>
        <strain evidence="2">KI16_H9</strain>
    </source>
</reference>
<dbReference type="RefSeq" id="WP_252750583.1">
    <property type="nucleotide sequence ID" value="NZ_CP097116.1"/>
</dbReference>
<name>A0ABY5BRJ6_9LACO</name>
<evidence type="ECO:0000313" key="3">
    <source>
        <dbReference type="Proteomes" id="UP001056707"/>
    </source>
</evidence>
<feature type="domain" description="NAD(P)-binding" evidence="1">
    <location>
        <begin position="7"/>
        <end position="195"/>
    </location>
</feature>
<dbReference type="PANTHER" id="PTHR15020">
    <property type="entry name" value="FLAVIN REDUCTASE-RELATED"/>
    <property type="match status" value="1"/>
</dbReference>
<proteinExistence type="predicted"/>
<dbReference type="InterPro" id="IPR016040">
    <property type="entry name" value="NAD(P)-bd_dom"/>
</dbReference>
<dbReference type="Gene3D" id="3.40.50.720">
    <property type="entry name" value="NAD(P)-binding Rossmann-like Domain"/>
    <property type="match status" value="1"/>
</dbReference>
<protein>
    <submittedName>
        <fullName evidence="2">SDR family oxidoreductase</fullName>
    </submittedName>
</protein>
<dbReference type="PANTHER" id="PTHR15020:SF50">
    <property type="entry name" value="UPF0659 PROTEIN YMR090W"/>
    <property type="match status" value="1"/>
</dbReference>
<dbReference type="Pfam" id="PF13460">
    <property type="entry name" value="NAD_binding_10"/>
    <property type="match status" value="1"/>
</dbReference>
<sequence>MKIMLFGGSGRVGTALTHELLTDPATEVTIAVAHPEKATDLAALDRVTVHQLDLATSDLQTLTQLLTGFSAVYFVAGSRNQDLINVDSFGAIKTMLAAEAAHVERYLMLSSFGALDINSWLNQERYASLQAYQAAKFMADDYLSHRTNLNYTILQPSSLTEAPGTGLVTLNPATNTTGNPIADVAAVLKASLQNPHTYHQVITMESGSTPIETALNALN</sequence>
<dbReference type="InterPro" id="IPR036291">
    <property type="entry name" value="NAD(P)-bd_dom_sf"/>
</dbReference>
<evidence type="ECO:0000313" key="2">
    <source>
        <dbReference type="EMBL" id="USS85688.1"/>
    </source>
</evidence>